<dbReference type="CDD" id="cd11386">
    <property type="entry name" value="MCP_signal"/>
    <property type="match status" value="1"/>
</dbReference>
<accession>A0ABN6SAE6</accession>
<keyword evidence="7" id="KW-1185">Reference proteome</keyword>
<dbReference type="SUPFAM" id="SSF58104">
    <property type="entry name" value="Methyl-accepting chemotaxis protein (MCP) signaling domain"/>
    <property type="match status" value="1"/>
</dbReference>
<evidence type="ECO:0000256" key="1">
    <source>
        <dbReference type="ARBA" id="ARBA00023224"/>
    </source>
</evidence>
<evidence type="ECO:0000256" key="4">
    <source>
        <dbReference type="SAM" id="Phobius"/>
    </source>
</evidence>
<keyword evidence="1 2" id="KW-0807">Transducer</keyword>
<dbReference type="Gene3D" id="1.10.287.950">
    <property type="entry name" value="Methyl-accepting chemotaxis protein"/>
    <property type="match status" value="1"/>
</dbReference>
<evidence type="ECO:0000313" key="7">
    <source>
        <dbReference type="Proteomes" id="UP001317742"/>
    </source>
</evidence>
<evidence type="ECO:0000256" key="3">
    <source>
        <dbReference type="SAM" id="MobiDB-lite"/>
    </source>
</evidence>
<feature type="domain" description="Methyl-accepting transducer" evidence="5">
    <location>
        <begin position="282"/>
        <end position="518"/>
    </location>
</feature>
<protein>
    <recommendedName>
        <fullName evidence="5">Methyl-accepting transducer domain-containing protein</fullName>
    </recommendedName>
</protein>
<organism evidence="6 7">
    <name type="scientific">Pseudodesulfovibrio nedwellii</name>
    <dbReference type="NCBI Taxonomy" id="2973072"/>
    <lineage>
        <taxon>Bacteria</taxon>
        <taxon>Pseudomonadati</taxon>
        <taxon>Thermodesulfobacteriota</taxon>
        <taxon>Desulfovibrionia</taxon>
        <taxon>Desulfovibrionales</taxon>
        <taxon>Desulfovibrionaceae</taxon>
    </lineage>
</organism>
<dbReference type="PROSITE" id="PS50111">
    <property type="entry name" value="CHEMOTAXIS_TRANSDUC_2"/>
    <property type="match status" value="1"/>
</dbReference>
<evidence type="ECO:0000313" key="6">
    <source>
        <dbReference type="EMBL" id="BDQ38795.1"/>
    </source>
</evidence>
<dbReference type="InterPro" id="IPR004089">
    <property type="entry name" value="MCPsignal_dom"/>
</dbReference>
<reference evidence="6 7" key="1">
    <citation type="submission" date="2022-08" db="EMBL/GenBank/DDBJ databases">
        <title>Genome Sequence of the sulphate-reducing bacterium, Pseudodesulfovibrio sp. SYK.</title>
        <authorList>
            <person name="Kondo R."/>
            <person name="Kataoka T."/>
        </authorList>
    </citation>
    <scope>NUCLEOTIDE SEQUENCE [LARGE SCALE GENOMIC DNA]</scope>
    <source>
        <strain evidence="6 7">SYK</strain>
    </source>
</reference>
<name>A0ABN6SAE6_9BACT</name>
<keyword evidence="4" id="KW-1133">Transmembrane helix</keyword>
<evidence type="ECO:0000259" key="5">
    <source>
        <dbReference type="PROSITE" id="PS50111"/>
    </source>
</evidence>
<feature type="transmembrane region" description="Helical" evidence="4">
    <location>
        <begin position="182"/>
        <end position="208"/>
    </location>
</feature>
<dbReference type="EMBL" id="AP026709">
    <property type="protein sequence ID" value="BDQ38795.1"/>
    <property type="molecule type" value="Genomic_DNA"/>
</dbReference>
<dbReference type="PANTHER" id="PTHR32089">
    <property type="entry name" value="METHYL-ACCEPTING CHEMOTAXIS PROTEIN MCPB"/>
    <property type="match status" value="1"/>
</dbReference>
<proteinExistence type="predicted"/>
<dbReference type="Pfam" id="PF00015">
    <property type="entry name" value="MCPsignal"/>
    <property type="match status" value="1"/>
</dbReference>
<gene>
    <name evidence="6" type="ORF">SYK_31550</name>
</gene>
<keyword evidence="4" id="KW-0472">Membrane</keyword>
<dbReference type="Proteomes" id="UP001317742">
    <property type="component" value="Chromosome"/>
</dbReference>
<feature type="region of interest" description="Disordered" evidence="3">
    <location>
        <begin position="244"/>
        <end position="269"/>
    </location>
</feature>
<keyword evidence="4" id="KW-0812">Transmembrane</keyword>
<evidence type="ECO:0000256" key="2">
    <source>
        <dbReference type="PROSITE-ProRule" id="PRU00284"/>
    </source>
</evidence>
<feature type="transmembrane region" description="Helical" evidence="4">
    <location>
        <begin position="6"/>
        <end position="28"/>
    </location>
</feature>
<dbReference type="SMART" id="SM00283">
    <property type="entry name" value="MA"/>
    <property type="match status" value="1"/>
</dbReference>
<sequence length="555" mass="60223">MKKNVLRLTIAFAVYILGVFLFSGYEYLSTKNQVLHATDEQLKNAAHVIPAIIGKDYHVGIAAKQSDVQTYTSILSDLNDAIKDTNIVNLYSMIKKNGDVFYTSSNASRDDIAARDYIKFMAPCVDASATLKNIFSSNKTVFKDYENSDGNFHCILVPFTAPDGTRYVTGADIRMNDIHDMLFSRALMSIGKGFALLLLLIPILWASWKNAKDEKMFLHAEINKGMQEIEELNKNLVKQIETAKEHEQQAMQAKRTAEEAQTHAEQAGITARHEAAVTLEDSSHHLSIASEQLAAQVQQVAQGAETQKLRTLETAAAMEEMNATVFEVASNASTAAEKTDNAKTVAESGLTVVEEVITAIGTVSDRTKAMRESLHSLGERALGIGEIINVINDIADQTNLLALNAAIEAARAGEAGRGFSVVADEVRKLAEKTMSATKEVESTIGSIQKLTESNINHMNDTNEVVSMTTGLAKKAGQELQDIVELVNDSSDRVRSIATASEEQSAASEEINRAADEINSISTETAEGMGQATEAIMDLAAQSVQLKALIASLKSE</sequence>
<dbReference type="RefSeq" id="WP_281761288.1">
    <property type="nucleotide sequence ID" value="NZ_AP026709.1"/>
</dbReference>
<dbReference type="PANTHER" id="PTHR32089:SF112">
    <property type="entry name" value="LYSOZYME-LIKE PROTEIN-RELATED"/>
    <property type="match status" value="1"/>
</dbReference>